<keyword evidence="2" id="KW-0812">Transmembrane</keyword>
<keyword evidence="2" id="KW-0472">Membrane</keyword>
<dbReference type="InParanoid" id="K1VN19"/>
<protein>
    <submittedName>
        <fullName evidence="3">Uncharacterized protein</fullName>
    </submittedName>
</protein>
<gene>
    <name evidence="3" type="ORF">A1Q2_00075</name>
</gene>
<dbReference type="EMBL" id="AMBO01000062">
    <property type="protein sequence ID" value="EKD05585.1"/>
    <property type="molecule type" value="Genomic_DNA"/>
</dbReference>
<feature type="transmembrane region" description="Helical" evidence="2">
    <location>
        <begin position="58"/>
        <end position="77"/>
    </location>
</feature>
<comment type="caution">
    <text evidence="3">The sequence shown here is derived from an EMBL/GenBank/DDBJ whole genome shotgun (WGS) entry which is preliminary data.</text>
</comment>
<evidence type="ECO:0000256" key="2">
    <source>
        <dbReference type="SAM" id="Phobius"/>
    </source>
</evidence>
<proteinExistence type="predicted"/>
<dbReference type="HOGENOM" id="CLU_2374279_0_0_1"/>
<dbReference type="Proteomes" id="UP000006757">
    <property type="component" value="Unassembled WGS sequence"/>
</dbReference>
<evidence type="ECO:0000313" key="3">
    <source>
        <dbReference type="EMBL" id="EKD05585.1"/>
    </source>
</evidence>
<organism evidence="3 4">
    <name type="scientific">Trichosporon asahii var. asahii (strain CBS 8904)</name>
    <name type="common">Yeast</name>
    <dbReference type="NCBI Taxonomy" id="1220162"/>
    <lineage>
        <taxon>Eukaryota</taxon>
        <taxon>Fungi</taxon>
        <taxon>Dikarya</taxon>
        <taxon>Basidiomycota</taxon>
        <taxon>Agaricomycotina</taxon>
        <taxon>Tremellomycetes</taxon>
        <taxon>Trichosporonales</taxon>
        <taxon>Trichosporonaceae</taxon>
        <taxon>Trichosporon</taxon>
    </lineage>
</organism>
<sequence>MSRRPSASGRRFSEETLQLRRRRSVSATQGVDAAEFLASRPRRLSITKPRAARKWLEYPQLLVAVLIVFVFLLIVAIEQSDCGPLDLSADTAPIS</sequence>
<reference evidence="3 4" key="1">
    <citation type="journal article" date="2012" name="Eukaryot. Cell">
        <title>Genome sequence of the Trichosporon asahii environmental strain CBS 8904.</title>
        <authorList>
            <person name="Yang R.Y."/>
            <person name="Li H.T."/>
            <person name="Zhu H."/>
            <person name="Zhou G.P."/>
            <person name="Wang M."/>
            <person name="Wang L."/>
        </authorList>
    </citation>
    <scope>NUCLEOTIDE SEQUENCE [LARGE SCALE GENOMIC DNA]</scope>
    <source>
        <strain evidence="3 4">CBS 8904</strain>
    </source>
</reference>
<evidence type="ECO:0000256" key="1">
    <source>
        <dbReference type="SAM" id="MobiDB-lite"/>
    </source>
</evidence>
<keyword evidence="2" id="KW-1133">Transmembrane helix</keyword>
<evidence type="ECO:0000313" key="4">
    <source>
        <dbReference type="Proteomes" id="UP000006757"/>
    </source>
</evidence>
<feature type="region of interest" description="Disordered" evidence="1">
    <location>
        <begin position="1"/>
        <end position="24"/>
    </location>
</feature>
<accession>K1VN19</accession>
<name>K1VN19_TRIAC</name>
<dbReference type="AlphaFoldDB" id="K1VN19"/>
<keyword evidence="4" id="KW-1185">Reference proteome</keyword>